<evidence type="ECO:0000313" key="5">
    <source>
        <dbReference type="EMBL" id="SNT33981.1"/>
    </source>
</evidence>
<dbReference type="Proteomes" id="UP000199693">
    <property type="component" value="Unassembled WGS sequence"/>
</dbReference>
<dbReference type="GO" id="GO:0010181">
    <property type="term" value="F:FMN binding"/>
    <property type="evidence" value="ECO:0007669"/>
    <property type="project" value="InterPro"/>
</dbReference>
<dbReference type="PANTHER" id="PTHR43656">
    <property type="entry name" value="BINDING OXIDOREDUCTASE, PUTATIVE (AFU_ORTHOLOGUE AFUA_2G08260)-RELATED"/>
    <property type="match status" value="1"/>
</dbReference>
<organism evidence="4 7">
    <name type="scientific">Pseudomonas delhiensis</name>
    <dbReference type="NCBI Taxonomy" id="366289"/>
    <lineage>
        <taxon>Bacteria</taxon>
        <taxon>Pseudomonadati</taxon>
        <taxon>Pseudomonadota</taxon>
        <taxon>Gammaproteobacteria</taxon>
        <taxon>Pseudomonadales</taxon>
        <taxon>Pseudomonadaceae</taxon>
        <taxon>Pseudomonas</taxon>
    </lineage>
</organism>
<keyword evidence="1" id="KW-0285">Flavoprotein</keyword>
<gene>
    <name evidence="4" type="ORF">SAMN05216189_1003199</name>
    <name evidence="5" type="ORF">SAMN06295949_12218</name>
</gene>
<dbReference type="CDD" id="cd04733">
    <property type="entry name" value="OYE_like_2_FMN"/>
    <property type="match status" value="1"/>
</dbReference>
<protein>
    <submittedName>
        <fullName evidence="4">2,4-dienoyl-CoA reductase</fullName>
    </submittedName>
</protein>
<evidence type="ECO:0000313" key="6">
    <source>
        <dbReference type="Proteomes" id="UP000198309"/>
    </source>
</evidence>
<dbReference type="PANTHER" id="PTHR43656:SF2">
    <property type="entry name" value="BINDING OXIDOREDUCTASE, PUTATIVE (AFU_ORTHOLOGUE AFUA_2G08260)-RELATED"/>
    <property type="match status" value="1"/>
</dbReference>
<dbReference type="AlphaFoldDB" id="A0A239LU39"/>
<keyword evidence="6" id="KW-1185">Reference proteome</keyword>
<keyword evidence="2" id="KW-0560">Oxidoreductase</keyword>
<evidence type="ECO:0000256" key="1">
    <source>
        <dbReference type="ARBA" id="ARBA00022630"/>
    </source>
</evidence>
<dbReference type="EMBL" id="FZPC01000022">
    <property type="protein sequence ID" value="SNT33981.1"/>
    <property type="molecule type" value="Genomic_DNA"/>
</dbReference>
<dbReference type="InterPro" id="IPR001155">
    <property type="entry name" value="OxRdtase_FMN_N"/>
</dbReference>
<dbReference type="GO" id="GO:0016491">
    <property type="term" value="F:oxidoreductase activity"/>
    <property type="evidence" value="ECO:0007669"/>
    <property type="project" value="UniProtKB-KW"/>
</dbReference>
<feature type="domain" description="NADH:flavin oxidoreductase/NADH oxidase N-terminal" evidence="3">
    <location>
        <begin position="51"/>
        <end position="380"/>
    </location>
</feature>
<sequence length="453" mass="49371">MDLGLFPWRRVGEGVAIEAVEKPLDLEVDFKVTVAQSPNLEPVMTPFTALTLPNGAVIPNRLAKAAMEENMADRDHAPSAALIRLYRAWAEGGVGLMITGNVMVDHRAMTGPGGVVLESGRFGERFGAWAQAARSQGAQVWMQINHPGRQMPAALKQDTIAPSEVPMDLGNFSRQFIPPRAMTEKDIAEVQARFVRTAVLAERFGFTGVQVHAAHGYLLSQFLSPITNKRTDQWGGSLENRARLLLDVVREIRAAVGASFAVAVKLNSADFQRGGFSTDDAKKVIALLNPLGVDLIELSGGSYEAPAMHGQARDGRTLAREAYFLEFAKDISSVARMPVMVTGGVRRLPVAEQVLDSGIDMVGMGTALAIDPNLPRDWRAGLGNAPVLRPITWKNKVLASVGYMAMVKHQLRRLSLGKLANPDVAPALALLEQQLDTQVRSWRYRRWVRSLGA</sequence>
<dbReference type="Gene3D" id="3.20.20.70">
    <property type="entry name" value="Aldolase class I"/>
    <property type="match status" value="1"/>
</dbReference>
<reference evidence="4 7" key="1">
    <citation type="submission" date="2016-10" db="EMBL/GenBank/DDBJ databases">
        <authorList>
            <person name="de Groot N.N."/>
        </authorList>
    </citation>
    <scope>NUCLEOTIDE SEQUENCE [LARGE SCALE GENOMIC DNA]</scope>
    <source>
        <strain evidence="4 7">CCM 7361</strain>
    </source>
</reference>
<dbReference type="Proteomes" id="UP000198309">
    <property type="component" value="Unassembled WGS sequence"/>
</dbReference>
<evidence type="ECO:0000313" key="7">
    <source>
        <dbReference type="Proteomes" id="UP000199693"/>
    </source>
</evidence>
<dbReference type="InterPro" id="IPR013785">
    <property type="entry name" value="Aldolase_TIM"/>
</dbReference>
<accession>A0A239LU39</accession>
<name>A0A239LU39_9PSED</name>
<dbReference type="SUPFAM" id="SSF51395">
    <property type="entry name" value="FMN-linked oxidoreductases"/>
    <property type="match status" value="1"/>
</dbReference>
<reference evidence="5 6" key="2">
    <citation type="submission" date="2017-06" db="EMBL/GenBank/DDBJ databases">
        <authorList>
            <person name="Varghese N."/>
            <person name="Submissions S."/>
        </authorList>
    </citation>
    <scope>NUCLEOTIDE SEQUENCE [LARGE SCALE GENOMIC DNA]</scope>
    <source>
        <strain evidence="5 6">RLD-1</strain>
    </source>
</reference>
<dbReference type="InterPro" id="IPR051799">
    <property type="entry name" value="NADH_flavin_oxidoreductase"/>
</dbReference>
<evidence type="ECO:0000259" key="3">
    <source>
        <dbReference type="Pfam" id="PF00724"/>
    </source>
</evidence>
<dbReference type="EMBL" id="FNEC01000003">
    <property type="protein sequence ID" value="SDI26710.1"/>
    <property type="molecule type" value="Genomic_DNA"/>
</dbReference>
<dbReference type="Pfam" id="PF00724">
    <property type="entry name" value="Oxidored_FMN"/>
    <property type="match status" value="1"/>
</dbReference>
<evidence type="ECO:0000313" key="4">
    <source>
        <dbReference type="EMBL" id="SDI26710.1"/>
    </source>
</evidence>
<proteinExistence type="predicted"/>
<evidence type="ECO:0000256" key="2">
    <source>
        <dbReference type="ARBA" id="ARBA00023002"/>
    </source>
</evidence>